<evidence type="ECO:0000259" key="2">
    <source>
        <dbReference type="Pfam" id="PF08924"/>
    </source>
</evidence>
<feature type="domain" description="Rv2525c-like glycoside hydrolase-like" evidence="2">
    <location>
        <begin position="221"/>
        <end position="415"/>
    </location>
</feature>
<accession>A0ABN1VK40</accession>
<feature type="signal peptide" evidence="1">
    <location>
        <begin position="1"/>
        <end position="29"/>
    </location>
</feature>
<feature type="domain" description="PLL-like beta propeller" evidence="3">
    <location>
        <begin position="427"/>
        <end position="703"/>
    </location>
</feature>
<reference evidence="4 5" key="1">
    <citation type="journal article" date="2019" name="Int. J. Syst. Evol. Microbiol.">
        <title>The Global Catalogue of Microorganisms (GCM) 10K type strain sequencing project: providing services to taxonomists for standard genome sequencing and annotation.</title>
        <authorList>
            <consortium name="The Broad Institute Genomics Platform"/>
            <consortium name="The Broad Institute Genome Sequencing Center for Infectious Disease"/>
            <person name="Wu L."/>
            <person name="Ma J."/>
        </authorList>
    </citation>
    <scope>NUCLEOTIDE SEQUENCE [LARGE SCALE GENOMIC DNA]</scope>
    <source>
        <strain evidence="4 5">JCM 13004</strain>
    </source>
</reference>
<feature type="chain" id="PRO_5045587120" evidence="1">
    <location>
        <begin position="30"/>
        <end position="786"/>
    </location>
</feature>
<dbReference type="Pfam" id="PF08924">
    <property type="entry name" value="Rv2525c_GlyHyd-like"/>
    <property type="match status" value="1"/>
</dbReference>
<dbReference type="Proteomes" id="UP001500037">
    <property type="component" value="Unassembled WGS sequence"/>
</dbReference>
<protein>
    <submittedName>
        <fullName evidence="4">Uncharacterized protein</fullName>
    </submittedName>
</protein>
<dbReference type="EMBL" id="BAAALF010000001">
    <property type="protein sequence ID" value="GAA1214816.1"/>
    <property type="molecule type" value="Genomic_DNA"/>
</dbReference>
<gene>
    <name evidence="4" type="ORF">GCM10009665_00770</name>
</gene>
<evidence type="ECO:0000313" key="5">
    <source>
        <dbReference type="Proteomes" id="UP001500037"/>
    </source>
</evidence>
<dbReference type="Gene3D" id="2.120.10.70">
    <property type="entry name" value="Fucose-specific lectin"/>
    <property type="match status" value="1"/>
</dbReference>
<proteinExistence type="predicted"/>
<dbReference type="SUPFAM" id="SSF89372">
    <property type="entry name" value="Fucose-specific lectin"/>
    <property type="match status" value="1"/>
</dbReference>
<dbReference type="SUPFAM" id="SSF51445">
    <property type="entry name" value="(Trans)glycosidases"/>
    <property type="match status" value="1"/>
</dbReference>
<dbReference type="Gene3D" id="3.20.20.80">
    <property type="entry name" value="Glycosidases"/>
    <property type="match status" value="1"/>
</dbReference>
<name>A0ABN1VK40_9ACTN</name>
<dbReference type="Pfam" id="PF26607">
    <property type="entry name" value="DUF8189"/>
    <property type="match status" value="1"/>
</dbReference>
<dbReference type="InterPro" id="IPR015020">
    <property type="entry name" value="Rv2525c-like_Glyco_Hydro-like"/>
</dbReference>
<evidence type="ECO:0000256" key="1">
    <source>
        <dbReference type="SAM" id="SignalP"/>
    </source>
</evidence>
<sequence>MGLRMLAGALAGALALSAAALSSAAPAIADPAGAAPGSSTGSRTVTYQGATFRVPADWPVVDLAAAPHTCVRFDRHALYLGHPDARQDCPAHLLGRTEAVLVEPATPAAPGAVAPARAVENASAHEIRVDTARLRVTADYGGDRAGVARMLSGAGLPAPVRGQGPAALAAPPAAPAPARAPAVRAAVAGAVGGDESNYQGQGFDLCQAPDSSAMSSWMTGSVFGAVGIYVGGVNRGCDQPNLNSDWIAQQASIGWHFIPLYVGYQAPGACSSCSVIPSAGQGSADADDAIDQMTALGFQPGSPIYLDVENYDPAAHSDQVMGYVAAWTAELHARGYRSGVYGSGSSVITDLVANHTAYPMPDVIDFAIAPGDGGDSTTDPLIPGDEWADHQRIHQYRLDHWETHGGVSLQIDSDVLDVRLAPTTGTWDDFGDGRQNPAVGREANGAMIAFAVSPDQQGLYYREQSGPNAGWGGWQQLGGAVGGLPVVGRDPDGRLELFVLGPNRGSIMHIWQIAPAGGWSPWDTSFGGPAAGVTLGQNADGRLEVFALAPDRSSLSHIWQSAPNGGWSAWNGDGNGFFGGPAGAVPVVGHEADGRMAVFVLGPNGNAVATREQTAPNSGWGPWNGSFGGPAAAVTVGQNADGRMEVFALASDRSSLSHIWQTAPNGSWSAWNGDGNGPFGGPAGAVPVIGHEADGRMAVFVLGPGGNAVATREQTAPNSGWGPWNGSFGGAAASVNVSRNADGRMEVFALAPGGANISHIWQTAPNGGWSAWNGDGTFGGAAWTGP</sequence>
<keyword evidence="5" id="KW-1185">Reference proteome</keyword>
<dbReference type="CDD" id="cd22954">
    <property type="entry name" value="PLL_lectin"/>
    <property type="match status" value="1"/>
</dbReference>
<keyword evidence="1" id="KW-0732">Signal</keyword>
<dbReference type="RefSeq" id="WP_344437571.1">
    <property type="nucleotide sequence ID" value="NZ_BAAALF010000001.1"/>
</dbReference>
<dbReference type="InterPro" id="IPR017853">
    <property type="entry name" value="GH"/>
</dbReference>
<evidence type="ECO:0000259" key="3">
    <source>
        <dbReference type="Pfam" id="PF26607"/>
    </source>
</evidence>
<evidence type="ECO:0000313" key="4">
    <source>
        <dbReference type="EMBL" id="GAA1214816.1"/>
    </source>
</evidence>
<dbReference type="InterPro" id="IPR058502">
    <property type="entry name" value="PLL-like_beta-prop"/>
</dbReference>
<comment type="caution">
    <text evidence="4">The sequence shown here is derived from an EMBL/GenBank/DDBJ whole genome shotgun (WGS) entry which is preliminary data.</text>
</comment>
<organism evidence="4 5">
    <name type="scientific">Kitasatospora nipponensis</name>
    <dbReference type="NCBI Taxonomy" id="258049"/>
    <lineage>
        <taxon>Bacteria</taxon>
        <taxon>Bacillati</taxon>
        <taxon>Actinomycetota</taxon>
        <taxon>Actinomycetes</taxon>
        <taxon>Kitasatosporales</taxon>
        <taxon>Streptomycetaceae</taxon>
        <taxon>Kitasatospora</taxon>
    </lineage>
</organism>